<accession>A0A1D2VBE1</accession>
<feature type="region of interest" description="Disordered" evidence="1">
    <location>
        <begin position="34"/>
        <end position="73"/>
    </location>
</feature>
<protein>
    <submittedName>
        <fullName evidence="2">Uncharacterized protein</fullName>
    </submittedName>
</protein>
<feature type="compositionally biased region" description="Pro residues" evidence="1">
    <location>
        <begin position="254"/>
        <end position="265"/>
    </location>
</feature>
<feature type="compositionally biased region" description="Basic residues" evidence="1">
    <location>
        <begin position="353"/>
        <end position="367"/>
    </location>
</feature>
<feature type="compositionally biased region" description="Low complexity" evidence="1">
    <location>
        <begin position="105"/>
        <end position="125"/>
    </location>
</feature>
<dbReference type="InParanoid" id="A0A1D2VBE1"/>
<dbReference type="GeneID" id="30967470"/>
<feature type="region of interest" description="Disordered" evidence="1">
    <location>
        <begin position="341"/>
        <end position="367"/>
    </location>
</feature>
<dbReference type="RefSeq" id="XP_020045236.1">
    <property type="nucleotide sequence ID" value="XM_020193834.1"/>
</dbReference>
<proteinExistence type="predicted"/>
<feature type="region of interest" description="Disordered" evidence="1">
    <location>
        <begin position="250"/>
        <end position="286"/>
    </location>
</feature>
<name>A0A1D2VBE1_9ASCO</name>
<evidence type="ECO:0000313" key="3">
    <source>
        <dbReference type="Proteomes" id="UP000095038"/>
    </source>
</evidence>
<dbReference type="AlphaFoldDB" id="A0A1D2VBE1"/>
<evidence type="ECO:0000256" key="1">
    <source>
        <dbReference type="SAM" id="MobiDB-lite"/>
    </source>
</evidence>
<evidence type="ECO:0000313" key="2">
    <source>
        <dbReference type="EMBL" id="ODV58929.1"/>
    </source>
</evidence>
<dbReference type="Proteomes" id="UP000095038">
    <property type="component" value="Unassembled WGS sequence"/>
</dbReference>
<feature type="compositionally biased region" description="Polar residues" evidence="1">
    <location>
        <begin position="40"/>
        <end position="65"/>
    </location>
</feature>
<dbReference type="EMBL" id="KV454488">
    <property type="protein sequence ID" value="ODV58929.1"/>
    <property type="molecule type" value="Genomic_DNA"/>
</dbReference>
<reference evidence="3" key="1">
    <citation type="submission" date="2016-05" db="EMBL/GenBank/DDBJ databases">
        <title>Comparative genomics of biotechnologically important yeasts.</title>
        <authorList>
            <consortium name="DOE Joint Genome Institute"/>
            <person name="Riley R."/>
            <person name="Haridas S."/>
            <person name="Wolfe K.H."/>
            <person name="Lopes M.R."/>
            <person name="Hittinger C.T."/>
            <person name="Goker M."/>
            <person name="Salamov A."/>
            <person name="Wisecaver J."/>
            <person name="Long T.M."/>
            <person name="Aerts A.L."/>
            <person name="Barry K."/>
            <person name="Choi C."/>
            <person name="Clum A."/>
            <person name="Coughlan A.Y."/>
            <person name="Deshpande S."/>
            <person name="Douglass A.P."/>
            <person name="Hanson S.J."/>
            <person name="Klenk H.-P."/>
            <person name="Labutti K."/>
            <person name="Lapidus A."/>
            <person name="Lindquist E."/>
            <person name="Lipzen A."/>
            <person name="Meier-Kolthoff J.P."/>
            <person name="Ohm R.A."/>
            <person name="Otillar R.P."/>
            <person name="Pangilinan J."/>
            <person name="Peng Y."/>
            <person name="Rokas A."/>
            <person name="Rosa C.A."/>
            <person name="Scheuner C."/>
            <person name="Sibirny A.A."/>
            <person name="Slot J.C."/>
            <person name="Stielow J.B."/>
            <person name="Sun H."/>
            <person name="Kurtzman C.P."/>
            <person name="Blackwell M."/>
            <person name="Grigoriev I.V."/>
            <person name="Jeffries T.W."/>
        </authorList>
    </citation>
    <scope>NUCLEOTIDE SEQUENCE [LARGE SCALE GENOMIC DNA]</scope>
    <source>
        <strain evidence="3">DSM 1968</strain>
    </source>
</reference>
<sequence>MTVQVFKDNLSSLSNSELKNVVLICMNILEDRASSKDQTQHSFKKNSQGPSAETKTKSNANQDVNQNEKENTESIEQEFEYLDHPVQSPSVTPQIISEKKDQEYSSLSSTSSLSSSSSPIPVLPSDENQKPNKNLIHNNPSSVNIISIDFSLLNSVQESALDLKLKCDKLINNIEKESFDTNENENENENENIKNIKSIDEIKTSKDANVIYFHSDFDPRSHPCTHSYPCTYSYPHHHRFSHRFSNLSQFPHQFPSPPPPAPFPPPHDDNHHHHGHKSNLFIPPPPPPPPPPFFNCPFSRDLFSNGATFNKDFLNDEKLNNDDTEGNYKWSFPFSGPGPNPDSYRYRSPCGHCHNHHPSKKHQKSRH</sequence>
<gene>
    <name evidence="2" type="ORF">ASCRUDRAFT_77370</name>
</gene>
<keyword evidence="3" id="KW-1185">Reference proteome</keyword>
<organism evidence="2 3">
    <name type="scientific">Ascoidea rubescens DSM 1968</name>
    <dbReference type="NCBI Taxonomy" id="1344418"/>
    <lineage>
        <taxon>Eukaryota</taxon>
        <taxon>Fungi</taxon>
        <taxon>Dikarya</taxon>
        <taxon>Ascomycota</taxon>
        <taxon>Saccharomycotina</taxon>
        <taxon>Saccharomycetes</taxon>
        <taxon>Ascoideaceae</taxon>
        <taxon>Ascoidea</taxon>
    </lineage>
</organism>
<feature type="region of interest" description="Disordered" evidence="1">
    <location>
        <begin position="99"/>
        <end position="136"/>
    </location>
</feature>